<accession>A0ABT1CB80</accession>
<dbReference type="Pfam" id="PF00132">
    <property type="entry name" value="Hexapep"/>
    <property type="match status" value="1"/>
</dbReference>
<name>A0ABT1CB80_9HYPH</name>
<dbReference type="SUPFAM" id="SSF51161">
    <property type="entry name" value="Trimeric LpxA-like enzymes"/>
    <property type="match status" value="1"/>
</dbReference>
<dbReference type="PANTHER" id="PTHR13061">
    <property type="entry name" value="DYNACTIN SUBUNIT P25"/>
    <property type="match status" value="1"/>
</dbReference>
<proteinExistence type="predicted"/>
<organism evidence="1 2">
    <name type="scientific">Mesorhizobium liriopis</name>
    <dbReference type="NCBI Taxonomy" id="2953882"/>
    <lineage>
        <taxon>Bacteria</taxon>
        <taxon>Pseudomonadati</taxon>
        <taxon>Pseudomonadota</taxon>
        <taxon>Alphaproteobacteria</taxon>
        <taxon>Hyphomicrobiales</taxon>
        <taxon>Phyllobacteriaceae</taxon>
        <taxon>Mesorhizobium</taxon>
    </lineage>
</organism>
<dbReference type="CDD" id="cd04645">
    <property type="entry name" value="LbH_gamma_CA_like"/>
    <property type="match status" value="1"/>
</dbReference>
<dbReference type="RefSeq" id="WP_252822256.1">
    <property type="nucleotide sequence ID" value="NZ_JAMXQS010000010.1"/>
</dbReference>
<dbReference type="InterPro" id="IPR011004">
    <property type="entry name" value="Trimer_LpxA-like_sf"/>
</dbReference>
<evidence type="ECO:0000313" key="2">
    <source>
        <dbReference type="Proteomes" id="UP001205906"/>
    </source>
</evidence>
<dbReference type="PANTHER" id="PTHR13061:SF29">
    <property type="entry name" value="GAMMA CARBONIC ANHYDRASE-LIKE 1, MITOCHONDRIAL-RELATED"/>
    <property type="match status" value="1"/>
</dbReference>
<dbReference type="Gene3D" id="2.160.10.10">
    <property type="entry name" value="Hexapeptide repeat proteins"/>
    <property type="match status" value="1"/>
</dbReference>
<dbReference type="EMBL" id="JAMXQS010000010">
    <property type="protein sequence ID" value="MCO6052074.1"/>
    <property type="molecule type" value="Genomic_DNA"/>
</dbReference>
<gene>
    <name evidence="1" type="ORF">NGM99_20005</name>
</gene>
<dbReference type="InterPro" id="IPR047324">
    <property type="entry name" value="LbH_gamma_CA-like"/>
</dbReference>
<protein>
    <submittedName>
        <fullName evidence="1">Gamma carbonic anhydrase family protein</fullName>
    </submittedName>
</protein>
<dbReference type="Proteomes" id="UP001205906">
    <property type="component" value="Unassembled WGS sequence"/>
</dbReference>
<dbReference type="InterPro" id="IPR001451">
    <property type="entry name" value="Hexapep"/>
</dbReference>
<evidence type="ECO:0000313" key="1">
    <source>
        <dbReference type="EMBL" id="MCO6052074.1"/>
    </source>
</evidence>
<comment type="caution">
    <text evidence="1">The sequence shown here is derived from an EMBL/GenBank/DDBJ whole genome shotgun (WGS) entry which is preliminary data.</text>
</comment>
<sequence length="186" mass="19838">MAIYSFDGTRPVFDPERTWIAPSADVVGKVRLGRDASVWFGAALRGDNEWIEIGDETNIQEHCVLHTDMGYPLRISAHCTIGHRAILHGCTVGESTLIGMGAIVLNGATIGANSLVGAGALVTENKSFPERSLIVGSPARVVRELDDLAVASLKASAMHYAENAKRFRLGLMPLDKKLAGSGNEPA</sequence>
<reference evidence="1 2" key="1">
    <citation type="submission" date="2022-06" db="EMBL/GenBank/DDBJ databases">
        <title>Mesorhizobium sp. strain RP14 Genome sequencing and assembly.</title>
        <authorList>
            <person name="Kim I."/>
        </authorList>
    </citation>
    <scope>NUCLEOTIDE SEQUENCE [LARGE SCALE GENOMIC DNA]</scope>
    <source>
        <strain evidence="2">RP14(2022)</strain>
    </source>
</reference>
<dbReference type="InterPro" id="IPR050484">
    <property type="entry name" value="Transf_Hexapept/Carb_Anhydrase"/>
</dbReference>
<keyword evidence="2" id="KW-1185">Reference proteome</keyword>